<dbReference type="EC" id="2.7.1.49" evidence="2"/>
<accession>A0A932I022</accession>
<name>A0A932I022_UNCTE</name>
<dbReference type="Pfam" id="PF08543">
    <property type="entry name" value="Phos_pyr_kin"/>
    <property type="match status" value="1"/>
</dbReference>
<keyword evidence="3 8" id="KW-0808">Transferase</keyword>
<dbReference type="InterPro" id="IPR004399">
    <property type="entry name" value="HMP/HMP-P_kinase_dom"/>
</dbReference>
<dbReference type="GO" id="GO:0005829">
    <property type="term" value="C:cytosol"/>
    <property type="evidence" value="ECO:0007669"/>
    <property type="project" value="TreeGrafter"/>
</dbReference>
<organism evidence="8 9">
    <name type="scientific">Tectimicrobiota bacterium</name>
    <dbReference type="NCBI Taxonomy" id="2528274"/>
    <lineage>
        <taxon>Bacteria</taxon>
        <taxon>Pseudomonadati</taxon>
        <taxon>Nitrospinota/Tectimicrobiota group</taxon>
        <taxon>Candidatus Tectimicrobiota</taxon>
    </lineage>
</organism>
<dbReference type="FunFam" id="3.40.1190.20:FF:000003">
    <property type="entry name" value="Phosphomethylpyrimidine kinase ThiD"/>
    <property type="match status" value="1"/>
</dbReference>
<gene>
    <name evidence="8" type="primary">thiD</name>
    <name evidence="8" type="ORF">HYZ11_14915</name>
</gene>
<dbReference type="GO" id="GO:0008902">
    <property type="term" value="F:hydroxymethylpyrimidine kinase activity"/>
    <property type="evidence" value="ECO:0007669"/>
    <property type="project" value="UniProtKB-EC"/>
</dbReference>
<proteinExistence type="predicted"/>
<keyword evidence="6" id="KW-0067">ATP-binding</keyword>
<evidence type="ECO:0000256" key="5">
    <source>
        <dbReference type="ARBA" id="ARBA00022777"/>
    </source>
</evidence>
<dbReference type="GO" id="GO:0005524">
    <property type="term" value="F:ATP binding"/>
    <property type="evidence" value="ECO:0007669"/>
    <property type="project" value="UniProtKB-KW"/>
</dbReference>
<dbReference type="AlphaFoldDB" id="A0A932I022"/>
<reference evidence="8" key="1">
    <citation type="submission" date="2020-07" db="EMBL/GenBank/DDBJ databases">
        <title>Huge and variable diversity of episymbiotic CPR bacteria and DPANN archaea in groundwater ecosystems.</title>
        <authorList>
            <person name="He C.Y."/>
            <person name="Keren R."/>
            <person name="Whittaker M."/>
            <person name="Farag I.F."/>
            <person name="Doudna J."/>
            <person name="Cate J.H.D."/>
            <person name="Banfield J.F."/>
        </authorList>
    </citation>
    <scope>NUCLEOTIDE SEQUENCE</scope>
    <source>
        <strain evidence="8">NC_groundwater_763_Ag_S-0.2um_68_21</strain>
    </source>
</reference>
<keyword evidence="5 8" id="KW-0418">Kinase</keyword>
<evidence type="ECO:0000256" key="2">
    <source>
        <dbReference type="ARBA" id="ARBA00012135"/>
    </source>
</evidence>
<dbReference type="CDD" id="cd01169">
    <property type="entry name" value="HMPP_kinase"/>
    <property type="match status" value="1"/>
</dbReference>
<dbReference type="EMBL" id="JACPUR010000035">
    <property type="protein sequence ID" value="MBI3128895.1"/>
    <property type="molecule type" value="Genomic_DNA"/>
</dbReference>
<dbReference type="Proteomes" id="UP000782312">
    <property type="component" value="Unassembled WGS sequence"/>
</dbReference>
<dbReference type="PANTHER" id="PTHR20858:SF17">
    <property type="entry name" value="HYDROXYMETHYLPYRIMIDINE_PHOSPHOMETHYLPYRIMIDINE KINASE THI20-RELATED"/>
    <property type="match status" value="1"/>
</dbReference>
<feature type="domain" description="Pyridoxamine kinase/Phosphomethylpyrimidine kinase" evidence="7">
    <location>
        <begin position="60"/>
        <end position="304"/>
    </location>
</feature>
<comment type="pathway">
    <text evidence="1">Cofactor biosynthesis; thiamine diphosphate biosynthesis.</text>
</comment>
<dbReference type="PANTHER" id="PTHR20858">
    <property type="entry name" value="PHOSPHOMETHYLPYRIMIDINE KINASE"/>
    <property type="match status" value="1"/>
</dbReference>
<evidence type="ECO:0000256" key="1">
    <source>
        <dbReference type="ARBA" id="ARBA00004948"/>
    </source>
</evidence>
<sequence>MIHSRWRGDGRRLRAGFIRAEDRAPFPLPVFPWREKGNRSVAFRTGFDLPPVALTIAGSDSGGGAGVQADLKTFCAFGVYGASVITALTAQNTVGVQGVHGVPPDFIALQFDSVCGDLPVAAAKVGMLATAEIVEVVARKVREHRLERLVVDPVMVAKSGDRLLAPEAREALIRELLPLAEVLTPNTEEARDLLGGGPIGGIEEMKEAARALHRLGPRHVLVKGGHITRGAADVLFDGREIAVLGGRHVDTPHTHGTGCTLSSAIAAGLALGRPVREAAAAAKEYIQGAIESALPLGKGRGPLNHMYRSVQRMSA</sequence>
<evidence type="ECO:0000256" key="4">
    <source>
        <dbReference type="ARBA" id="ARBA00022741"/>
    </source>
</evidence>
<protein>
    <recommendedName>
        <fullName evidence="2">hydroxymethylpyrimidine kinase</fullName>
        <ecNumber evidence="2">2.7.1.49</ecNumber>
    </recommendedName>
</protein>
<dbReference type="InterPro" id="IPR029056">
    <property type="entry name" value="Ribokinase-like"/>
</dbReference>
<dbReference type="GO" id="GO:0008972">
    <property type="term" value="F:phosphomethylpyrimidine kinase activity"/>
    <property type="evidence" value="ECO:0007669"/>
    <property type="project" value="InterPro"/>
</dbReference>
<evidence type="ECO:0000313" key="8">
    <source>
        <dbReference type="EMBL" id="MBI3128895.1"/>
    </source>
</evidence>
<keyword evidence="4" id="KW-0547">Nucleotide-binding</keyword>
<dbReference type="GO" id="GO:0009228">
    <property type="term" value="P:thiamine biosynthetic process"/>
    <property type="evidence" value="ECO:0007669"/>
    <property type="project" value="InterPro"/>
</dbReference>
<dbReference type="InterPro" id="IPR013749">
    <property type="entry name" value="PM/HMP-P_kinase-1"/>
</dbReference>
<evidence type="ECO:0000256" key="3">
    <source>
        <dbReference type="ARBA" id="ARBA00022679"/>
    </source>
</evidence>
<evidence type="ECO:0000313" key="9">
    <source>
        <dbReference type="Proteomes" id="UP000782312"/>
    </source>
</evidence>
<evidence type="ECO:0000256" key="6">
    <source>
        <dbReference type="ARBA" id="ARBA00022840"/>
    </source>
</evidence>
<evidence type="ECO:0000259" key="7">
    <source>
        <dbReference type="Pfam" id="PF08543"/>
    </source>
</evidence>
<dbReference type="SUPFAM" id="SSF53613">
    <property type="entry name" value="Ribokinase-like"/>
    <property type="match status" value="1"/>
</dbReference>
<dbReference type="NCBIfam" id="TIGR00097">
    <property type="entry name" value="HMP-P_kinase"/>
    <property type="match status" value="1"/>
</dbReference>
<dbReference type="Gene3D" id="3.40.1190.20">
    <property type="match status" value="1"/>
</dbReference>
<comment type="caution">
    <text evidence="8">The sequence shown here is derived from an EMBL/GenBank/DDBJ whole genome shotgun (WGS) entry which is preliminary data.</text>
</comment>